<protein>
    <submittedName>
        <fullName evidence="1">Uncharacterized protein</fullName>
    </submittedName>
</protein>
<comment type="caution">
    <text evidence="1">The sequence shown here is derived from an EMBL/GenBank/DDBJ whole genome shotgun (WGS) entry which is preliminary data.</text>
</comment>
<dbReference type="Proteomes" id="UP001280121">
    <property type="component" value="Unassembled WGS sequence"/>
</dbReference>
<accession>A0AAD9XJA2</accession>
<sequence length="121" mass="13217">MKAMNQALLAKVGWRLLHNNTGLWGSLLKDKYLKVGNMFDYGNLTNNNCSGTWGGVLFGAKLLLDVCSLRKTGCIMALSVARGDLSEDITDIRLLPLSFLSVLADLGLHFSSSLNVIPYLL</sequence>
<dbReference type="EMBL" id="JANJYI010000002">
    <property type="protein sequence ID" value="KAK2660242.1"/>
    <property type="molecule type" value="Genomic_DNA"/>
</dbReference>
<evidence type="ECO:0000313" key="1">
    <source>
        <dbReference type="EMBL" id="KAK2660242.1"/>
    </source>
</evidence>
<reference evidence="1" key="1">
    <citation type="journal article" date="2023" name="Plant J.">
        <title>Genome sequences and population genomics provide insights into the demographic history, inbreeding, and mutation load of two 'living fossil' tree species of Dipteronia.</title>
        <authorList>
            <person name="Feng Y."/>
            <person name="Comes H.P."/>
            <person name="Chen J."/>
            <person name="Zhu S."/>
            <person name="Lu R."/>
            <person name="Zhang X."/>
            <person name="Li P."/>
            <person name="Qiu J."/>
            <person name="Olsen K.M."/>
            <person name="Qiu Y."/>
        </authorList>
    </citation>
    <scope>NUCLEOTIDE SEQUENCE</scope>
    <source>
        <strain evidence="1">KIB01</strain>
    </source>
</reference>
<evidence type="ECO:0000313" key="2">
    <source>
        <dbReference type="Proteomes" id="UP001280121"/>
    </source>
</evidence>
<dbReference type="AlphaFoldDB" id="A0AAD9XJA2"/>
<organism evidence="1 2">
    <name type="scientific">Dipteronia dyeriana</name>
    <dbReference type="NCBI Taxonomy" id="168575"/>
    <lineage>
        <taxon>Eukaryota</taxon>
        <taxon>Viridiplantae</taxon>
        <taxon>Streptophyta</taxon>
        <taxon>Embryophyta</taxon>
        <taxon>Tracheophyta</taxon>
        <taxon>Spermatophyta</taxon>
        <taxon>Magnoliopsida</taxon>
        <taxon>eudicotyledons</taxon>
        <taxon>Gunneridae</taxon>
        <taxon>Pentapetalae</taxon>
        <taxon>rosids</taxon>
        <taxon>malvids</taxon>
        <taxon>Sapindales</taxon>
        <taxon>Sapindaceae</taxon>
        <taxon>Hippocastanoideae</taxon>
        <taxon>Acereae</taxon>
        <taxon>Dipteronia</taxon>
    </lineage>
</organism>
<gene>
    <name evidence="1" type="ORF">Ddye_006775</name>
</gene>
<keyword evidence="2" id="KW-1185">Reference proteome</keyword>
<name>A0AAD9XJA2_9ROSI</name>
<proteinExistence type="predicted"/>